<keyword evidence="2" id="KW-1185">Reference proteome</keyword>
<proteinExistence type="predicted"/>
<dbReference type="EMBL" id="JBGFUD010005748">
    <property type="protein sequence ID" value="MFH4980569.1"/>
    <property type="molecule type" value="Genomic_DNA"/>
</dbReference>
<evidence type="ECO:0000313" key="1">
    <source>
        <dbReference type="EMBL" id="MFH4980569.1"/>
    </source>
</evidence>
<protein>
    <submittedName>
        <fullName evidence="1">Uncharacterized protein</fullName>
    </submittedName>
</protein>
<comment type="caution">
    <text evidence="1">The sequence shown here is derived from an EMBL/GenBank/DDBJ whole genome shotgun (WGS) entry which is preliminary data.</text>
</comment>
<dbReference type="AlphaFoldDB" id="A0ABD6ETE9"/>
<gene>
    <name evidence="1" type="ORF">AB6A40_007278</name>
</gene>
<sequence>MTDDRGHHKYTLKGKTIAGSSANAELSTDVEYDTARPYARIDFNLGKVFAKPVIFKALFGLHTPKYEANIEYDGVGGSGKLGASLDVKGLGGKGSVHGEYQFGHEPKKSFLLEGEQSFTKKGPDHSLKNSGKIEAIPLFKYEYELISTSHGGDMKNSLKVIRDAHQALFNVDIHKGRDNLYTANAVAQCPYFGLDHKADITYQNKFPSQFLLKVLGKTPRLHDLKGHAEYSIRVDPKWGLDAKLEMSYPGKHLLITNKVDETAKRKYKVNTVAEWNVQNRLSADSEVVYRPKVAEYTLESDIRVSGVPDPIHIRKHLQYGKGSYSIEMEARKGREVIYEMKGGCQGDPGQRQMINLNIRSDKIGGRQPLNYQLKANVEPRGDAFDIDAEVTQHGRKVGSAKIHAPKSYRSPSINYRADLNWEYERKPHKATVDYRRSPAPEGSAHIVHIESDGRMKFDGVLDTGRKVHLKSNLMLDGRKTSAVEIEAGPLRFNHFDIGLTMETDAPLQRRHVKGKAAMQYQPNQYDMEGWLEHNGQRFLGVAKWKKDQRGADRHYIYSGKLETPQTHYDMEQQVSVGDVFTIRRCETELNMRLGPKQYKLKHNMKNDEGHYITDLSFKGDGHVGSQKWDITHRAGQRHIKLENKWDEKFITALIDTAYVPNRVKVDIDVETSQPQLRKLKSDFECNKGTAFWNCNYAGNVNDRYILDGSEELAPEKTNLKYKAVIPRMVQSEGEFGFIFDKRAERYAAKAQLKNFDKEYVLDLKADRQSGDVKIKAPFGTISDTKVRVMKRGHDSYEITSEQGRGSRVHILMNTGEQNQKFDMTVTETQQPFKFLFENTATGGKQKSAVELTLDPVGHTKRTYGIENELETQGGLFRGLKTTLKHPKKNMQIDVRRPSQNQYTISYQ</sequence>
<accession>A0ABD6ETE9</accession>
<organism evidence="1 2">
    <name type="scientific">Gnathostoma spinigerum</name>
    <dbReference type="NCBI Taxonomy" id="75299"/>
    <lineage>
        <taxon>Eukaryota</taxon>
        <taxon>Metazoa</taxon>
        <taxon>Ecdysozoa</taxon>
        <taxon>Nematoda</taxon>
        <taxon>Chromadorea</taxon>
        <taxon>Rhabditida</taxon>
        <taxon>Spirurina</taxon>
        <taxon>Gnathostomatomorpha</taxon>
        <taxon>Gnathostomatoidea</taxon>
        <taxon>Gnathostomatidae</taxon>
        <taxon>Gnathostoma</taxon>
    </lineage>
</organism>
<evidence type="ECO:0000313" key="2">
    <source>
        <dbReference type="Proteomes" id="UP001608902"/>
    </source>
</evidence>
<reference evidence="1 2" key="1">
    <citation type="submission" date="2024-08" db="EMBL/GenBank/DDBJ databases">
        <title>Gnathostoma spinigerum genome.</title>
        <authorList>
            <person name="Gonzalez-Bertolin B."/>
            <person name="Monzon S."/>
            <person name="Zaballos A."/>
            <person name="Jimenez P."/>
            <person name="Dekumyoy P."/>
            <person name="Varona S."/>
            <person name="Cuesta I."/>
            <person name="Sumanam S."/>
            <person name="Adisakwattana P."/>
            <person name="Gasser R.B."/>
            <person name="Hernandez-Gonzalez A."/>
            <person name="Young N.D."/>
            <person name="Perteguer M.J."/>
        </authorList>
    </citation>
    <scope>NUCLEOTIDE SEQUENCE [LARGE SCALE GENOMIC DNA]</scope>
    <source>
        <strain evidence="1">AL3</strain>
        <tissue evidence="1">Liver</tissue>
    </source>
</reference>
<name>A0ABD6ETE9_9BILA</name>
<dbReference type="Proteomes" id="UP001608902">
    <property type="component" value="Unassembled WGS sequence"/>
</dbReference>